<dbReference type="EMBL" id="JAUSUD010000003">
    <property type="protein sequence ID" value="MDQ0229612.1"/>
    <property type="molecule type" value="Genomic_DNA"/>
</dbReference>
<feature type="transmembrane region" description="Helical" evidence="1">
    <location>
        <begin position="173"/>
        <end position="193"/>
    </location>
</feature>
<evidence type="ECO:0000256" key="1">
    <source>
        <dbReference type="SAM" id="Phobius"/>
    </source>
</evidence>
<feature type="transmembrane region" description="Helical" evidence="1">
    <location>
        <begin position="108"/>
        <end position="130"/>
    </location>
</feature>
<evidence type="ECO:0000313" key="2">
    <source>
        <dbReference type="EMBL" id="MDQ0229612.1"/>
    </source>
</evidence>
<comment type="caution">
    <text evidence="2">The sequence shown here is derived from an EMBL/GenBank/DDBJ whole genome shotgun (WGS) entry which is preliminary data.</text>
</comment>
<keyword evidence="1" id="KW-0472">Membrane</keyword>
<evidence type="ECO:0000313" key="3">
    <source>
        <dbReference type="Proteomes" id="UP001234495"/>
    </source>
</evidence>
<accession>A0ABT9ZCP3</accession>
<reference evidence="2 3" key="1">
    <citation type="submission" date="2023-07" db="EMBL/GenBank/DDBJ databases">
        <title>Genomic Encyclopedia of Type Strains, Phase IV (KMG-IV): sequencing the most valuable type-strain genomes for metagenomic binning, comparative biology and taxonomic classification.</title>
        <authorList>
            <person name="Goeker M."/>
        </authorList>
    </citation>
    <scope>NUCLEOTIDE SEQUENCE [LARGE SCALE GENOMIC DNA]</scope>
    <source>
        <strain evidence="2 3">DSM 29005</strain>
    </source>
</reference>
<sequence>MNNKIVMFFQYLYKYFQVSLYFWLYLLKGIFIYSLVPAVSALFIVLRDINSGYDEEQGNKINELFKRYYNLYKHHRLVSFIYTILIIILYTGLFFINKQGDSPVTLLLTILFIYFLALTLLMLIYSTVLLSFKSLEIKNANMVAFVSIIKNIVSTVAVIVVIVIMYFIADYNFAIFVIFGPFLFGLGVMYSLYKIIEE</sequence>
<gene>
    <name evidence="2" type="ORF">J2S19_000864</name>
</gene>
<feature type="transmembrane region" description="Helical" evidence="1">
    <location>
        <begin position="142"/>
        <end position="167"/>
    </location>
</feature>
<dbReference type="RefSeq" id="WP_307337652.1">
    <property type="nucleotide sequence ID" value="NZ_JAUSUD010000003.1"/>
</dbReference>
<protein>
    <submittedName>
        <fullName evidence="2">Membrane protein YesL</fullName>
    </submittedName>
</protein>
<dbReference type="Proteomes" id="UP001234495">
    <property type="component" value="Unassembled WGS sequence"/>
</dbReference>
<keyword evidence="1" id="KW-0812">Transmembrane</keyword>
<feature type="transmembrane region" description="Helical" evidence="1">
    <location>
        <begin position="20"/>
        <end position="46"/>
    </location>
</feature>
<name>A0ABT9ZCP3_9BACI</name>
<feature type="transmembrane region" description="Helical" evidence="1">
    <location>
        <begin position="77"/>
        <end position="96"/>
    </location>
</feature>
<organism evidence="2 3">
    <name type="scientific">Metabacillus malikii</name>
    <dbReference type="NCBI Taxonomy" id="1504265"/>
    <lineage>
        <taxon>Bacteria</taxon>
        <taxon>Bacillati</taxon>
        <taxon>Bacillota</taxon>
        <taxon>Bacilli</taxon>
        <taxon>Bacillales</taxon>
        <taxon>Bacillaceae</taxon>
        <taxon>Metabacillus</taxon>
    </lineage>
</organism>
<keyword evidence="1" id="KW-1133">Transmembrane helix</keyword>
<keyword evidence="3" id="KW-1185">Reference proteome</keyword>
<proteinExistence type="predicted"/>